<dbReference type="PANTHER" id="PTHR22605">
    <property type="entry name" value="RZ-TYPE DOMAIN-CONTAINING PROTEIN"/>
    <property type="match status" value="1"/>
</dbReference>
<reference evidence="1" key="1">
    <citation type="submission" date="2018-11" db="EMBL/GenBank/DDBJ databases">
        <authorList>
            <person name="Alioto T."/>
            <person name="Alioto T."/>
        </authorList>
    </citation>
    <scope>NUCLEOTIDE SEQUENCE</scope>
</reference>
<dbReference type="Proteomes" id="UP000596742">
    <property type="component" value="Unassembled WGS sequence"/>
</dbReference>
<evidence type="ECO:0000313" key="2">
    <source>
        <dbReference type="Proteomes" id="UP000596742"/>
    </source>
</evidence>
<dbReference type="EMBL" id="UYJE01004805">
    <property type="protein sequence ID" value="VDI31555.1"/>
    <property type="molecule type" value="Genomic_DNA"/>
</dbReference>
<dbReference type="InterPro" id="IPR031248">
    <property type="entry name" value="RNF213"/>
</dbReference>
<dbReference type="AlphaFoldDB" id="A0A8B6EB35"/>
<accession>A0A8B6EB35</accession>
<comment type="caution">
    <text evidence="1">The sequence shown here is derived from an EMBL/GenBank/DDBJ whole genome shotgun (WGS) entry which is preliminary data.</text>
</comment>
<gene>
    <name evidence="1" type="ORF">MGAL_10B024159</name>
</gene>
<keyword evidence="2" id="KW-1185">Reference proteome</keyword>
<protein>
    <submittedName>
        <fullName evidence="1">Uncharacterized protein</fullName>
    </submittedName>
</protein>
<sequence>MSSGQITISHLNIVIDYSDMFLKIVEEISDVDKQDVKRVLEMRMDELKKFQRIHQILEKFVELCEVFEVNTKVIDDEMTKLKDLQKVPLCNVCRREEFIIDQEDEIKVIAFNLSNDVLKQISEIVSHCEGYFFLRLWDKYGKCATKIKKESLTIEEVLTSVWKPSLDEWSKLYERLKNGTILCIEFNTMWGNFEQDRFRKELQYFEHDKTSNWIDERIEQRKLYLEMTRYKKAIVLITEIKDSYKLSGDFDLPQRMLPFIQDHDVGMSKLDRSFADICRSLRNIDDKKIKCLRSFQESNALVLWLRSVMKNGLDELKVFVDLAYNSSGDDGMDITRVTSFRAAVTGYAPLIFEMKENCDYRQFILLCTKVWRAMQANKCLPEELELQDVLQLTIDEEEGNGQTRKVYTLDDLNDLQSRLMLIGSVVGKEDIDRFCEIFDSLKILGRTFIRMLNSGCVLFSNFQVEFRCDKKSAVCVFVSFGEKHDKKIIRGKRGTKDQEDCLFVRKIADYLTRCLNEWDSFIDAQREKHYLLNYFSMKQLVFLQCELAKLGTDTEPSVKLYPLLSAIKHDCNREDVVKSLRNAQAELMEMEKEERINAPKRDVCDDQRDMGPCQVVKVTFAIGDSCDATCT</sequence>
<organism evidence="1 2">
    <name type="scientific">Mytilus galloprovincialis</name>
    <name type="common">Mediterranean mussel</name>
    <dbReference type="NCBI Taxonomy" id="29158"/>
    <lineage>
        <taxon>Eukaryota</taxon>
        <taxon>Metazoa</taxon>
        <taxon>Spiralia</taxon>
        <taxon>Lophotrochozoa</taxon>
        <taxon>Mollusca</taxon>
        <taxon>Bivalvia</taxon>
        <taxon>Autobranchia</taxon>
        <taxon>Pteriomorphia</taxon>
        <taxon>Mytilida</taxon>
        <taxon>Mytiloidea</taxon>
        <taxon>Mytilidae</taxon>
        <taxon>Mytilinae</taxon>
        <taxon>Mytilus</taxon>
    </lineage>
</organism>
<proteinExistence type="predicted"/>
<name>A0A8B6EB35_MYTGA</name>
<dbReference type="GO" id="GO:0016887">
    <property type="term" value="F:ATP hydrolysis activity"/>
    <property type="evidence" value="ECO:0007669"/>
    <property type="project" value="InterPro"/>
</dbReference>
<evidence type="ECO:0000313" key="1">
    <source>
        <dbReference type="EMBL" id="VDI31555.1"/>
    </source>
</evidence>
<dbReference type="OrthoDB" id="6142015at2759"/>
<dbReference type="GO" id="GO:0004842">
    <property type="term" value="F:ubiquitin-protein transferase activity"/>
    <property type="evidence" value="ECO:0007669"/>
    <property type="project" value="InterPro"/>
</dbReference>
<dbReference type="PANTHER" id="PTHR22605:SF16">
    <property type="entry name" value="E3 UBIQUITIN-PROTEIN LIGASE RNF213"/>
    <property type="match status" value="1"/>
</dbReference>